<dbReference type="AlphaFoldDB" id="A0A1V3NUT5"/>
<dbReference type="SMART" id="SM00471">
    <property type="entry name" value="HDc"/>
    <property type="match status" value="1"/>
</dbReference>
<gene>
    <name evidence="2" type="ORF">B1C78_00880</name>
</gene>
<keyword evidence="3" id="KW-1185">Reference proteome</keyword>
<dbReference type="CDD" id="cd00077">
    <property type="entry name" value="HDc"/>
    <property type="match status" value="1"/>
</dbReference>
<dbReference type="RefSeq" id="WP_077277261.1">
    <property type="nucleotide sequence ID" value="NZ_MVBK01000003.1"/>
</dbReference>
<dbReference type="PROSITE" id="PS51833">
    <property type="entry name" value="HDOD"/>
    <property type="match status" value="1"/>
</dbReference>
<sequence>MSLPLDELLEQTSGLVSLPAIAIRLNELVEDPDAGAADIAALVSQDPSLTLRLLKLANSPLYGFSRTVDTITRAVTVIGAGRIRDLVIATTVPRAFDAVDSPLLSLEEFWRHSIYCGLAARLLAEEVLPARSETVFVAGLLHDVGRLLIFNREPDEAHEAFLLALQKASELGPQAAERQVLGYDHAEVGGELALRWKLPASLQECIRYHHDPRGAREFPVEAALVHIANSVAHMAELDTRDQRDVPPVEPEAYELTGLRPEHLGPVVERAQLQVVEVESALLGG</sequence>
<evidence type="ECO:0000313" key="3">
    <source>
        <dbReference type="Proteomes" id="UP000189462"/>
    </source>
</evidence>
<dbReference type="InterPro" id="IPR006675">
    <property type="entry name" value="HDIG_dom"/>
</dbReference>
<dbReference type="GO" id="GO:0016787">
    <property type="term" value="F:hydrolase activity"/>
    <property type="evidence" value="ECO:0007669"/>
    <property type="project" value="UniProtKB-KW"/>
</dbReference>
<keyword evidence="2" id="KW-0378">Hydrolase</keyword>
<dbReference type="NCBIfam" id="TIGR00277">
    <property type="entry name" value="HDIG"/>
    <property type="match status" value="1"/>
</dbReference>
<dbReference type="EMBL" id="MVBK01000003">
    <property type="protein sequence ID" value="OOG28734.1"/>
    <property type="molecule type" value="Genomic_DNA"/>
</dbReference>
<dbReference type="SUPFAM" id="SSF109604">
    <property type="entry name" value="HD-domain/PDEase-like"/>
    <property type="match status" value="1"/>
</dbReference>
<protein>
    <submittedName>
        <fullName evidence="2">Phosphohydrolase</fullName>
    </submittedName>
</protein>
<organism evidence="2 3">
    <name type="scientific">Thioalkalivibrio denitrificans</name>
    <dbReference type="NCBI Taxonomy" id="108003"/>
    <lineage>
        <taxon>Bacteria</taxon>
        <taxon>Pseudomonadati</taxon>
        <taxon>Pseudomonadota</taxon>
        <taxon>Gammaproteobacteria</taxon>
        <taxon>Chromatiales</taxon>
        <taxon>Ectothiorhodospiraceae</taxon>
        <taxon>Thioalkalivibrio</taxon>
    </lineage>
</organism>
<dbReference type="STRING" id="108003.B1C78_00880"/>
<dbReference type="Proteomes" id="UP000189462">
    <property type="component" value="Unassembled WGS sequence"/>
</dbReference>
<comment type="caution">
    <text evidence="2">The sequence shown here is derived from an EMBL/GenBank/DDBJ whole genome shotgun (WGS) entry which is preliminary data.</text>
</comment>
<feature type="domain" description="HDOD" evidence="1">
    <location>
        <begin position="15"/>
        <end position="212"/>
    </location>
</feature>
<accession>A0A1V3NUT5</accession>
<dbReference type="OrthoDB" id="9770715at2"/>
<name>A0A1V3NUT5_9GAMM</name>
<dbReference type="InterPro" id="IPR003607">
    <property type="entry name" value="HD/PDEase_dom"/>
</dbReference>
<dbReference type="Pfam" id="PF08668">
    <property type="entry name" value="HDOD"/>
    <property type="match status" value="1"/>
</dbReference>
<evidence type="ECO:0000259" key="1">
    <source>
        <dbReference type="PROSITE" id="PS51833"/>
    </source>
</evidence>
<dbReference type="PANTHER" id="PTHR33525:SF3">
    <property type="entry name" value="RIBONUCLEASE Y"/>
    <property type="match status" value="1"/>
</dbReference>
<dbReference type="InterPro" id="IPR013976">
    <property type="entry name" value="HDOD"/>
</dbReference>
<dbReference type="PANTHER" id="PTHR33525">
    <property type="match status" value="1"/>
</dbReference>
<reference evidence="2" key="1">
    <citation type="submission" date="2017-02" db="EMBL/GenBank/DDBJ databases">
        <title>Genomic diversity within the haloalkaliphilic genus Thioalkalivibrio.</title>
        <authorList>
            <person name="Ahn A.-C."/>
            <person name="Meier-Kolthoff J."/>
            <person name="Overmars L."/>
            <person name="Richter M."/>
            <person name="Woyke T."/>
            <person name="Sorokin D.Y."/>
            <person name="Muyzer G."/>
        </authorList>
    </citation>
    <scope>NUCLEOTIDE SEQUENCE [LARGE SCALE GENOMIC DNA]</scope>
    <source>
        <strain evidence="2">ALJD</strain>
    </source>
</reference>
<dbReference type="InterPro" id="IPR052340">
    <property type="entry name" value="RNase_Y/CdgJ"/>
</dbReference>
<evidence type="ECO:0000313" key="2">
    <source>
        <dbReference type="EMBL" id="OOG28734.1"/>
    </source>
</evidence>
<dbReference type="Gene3D" id="1.10.3210.10">
    <property type="entry name" value="Hypothetical protein af1432"/>
    <property type="match status" value="1"/>
</dbReference>
<proteinExistence type="predicted"/>